<evidence type="ECO:0000256" key="1">
    <source>
        <dbReference type="SAM" id="MobiDB-lite"/>
    </source>
</evidence>
<keyword evidence="4" id="KW-1185">Reference proteome</keyword>
<feature type="region of interest" description="Disordered" evidence="1">
    <location>
        <begin position="240"/>
        <end position="263"/>
    </location>
</feature>
<organism evidence="3 4">
    <name type="scientific">Lentzea atacamensis</name>
    <dbReference type="NCBI Taxonomy" id="531938"/>
    <lineage>
        <taxon>Bacteria</taxon>
        <taxon>Bacillati</taxon>
        <taxon>Actinomycetota</taxon>
        <taxon>Actinomycetes</taxon>
        <taxon>Pseudonocardiales</taxon>
        <taxon>Pseudonocardiaceae</taxon>
        <taxon>Lentzea</taxon>
    </lineage>
</organism>
<dbReference type="EMBL" id="QLTT01000020">
    <property type="protein sequence ID" value="RAS57884.1"/>
    <property type="molecule type" value="Genomic_DNA"/>
</dbReference>
<comment type="caution">
    <text evidence="3">The sequence shown here is derived from an EMBL/GenBank/DDBJ whole genome shotgun (WGS) entry which is preliminary data.</text>
</comment>
<feature type="domain" description="Peptidase C14 caspase" evidence="2">
    <location>
        <begin position="9"/>
        <end position="210"/>
    </location>
</feature>
<dbReference type="InterPro" id="IPR011600">
    <property type="entry name" value="Pept_C14_caspase"/>
</dbReference>
<name>A0ABX9DUF9_9PSEU</name>
<feature type="compositionally biased region" description="Basic and acidic residues" evidence="1">
    <location>
        <begin position="250"/>
        <end position="263"/>
    </location>
</feature>
<protein>
    <recommendedName>
        <fullName evidence="2">Peptidase C14 caspase domain-containing protein</fullName>
    </recommendedName>
</protein>
<dbReference type="RefSeq" id="WP_146772109.1">
    <property type="nucleotide sequence ID" value="NZ_QLTT01000020.1"/>
</dbReference>
<dbReference type="Gene3D" id="3.40.50.1460">
    <property type="match status" value="1"/>
</dbReference>
<gene>
    <name evidence="3" type="ORF">C8D87_1207</name>
</gene>
<proteinExistence type="predicted"/>
<reference evidence="3 4" key="1">
    <citation type="submission" date="2018-06" db="EMBL/GenBank/DDBJ databases">
        <title>Genomic Encyclopedia of Type Strains, Phase IV (KMG-IV): sequencing the most valuable type-strain genomes for metagenomic binning, comparative biology and taxonomic classification.</title>
        <authorList>
            <person name="Goeker M."/>
        </authorList>
    </citation>
    <scope>NUCLEOTIDE SEQUENCE [LARGE SCALE GENOMIC DNA]</scope>
    <source>
        <strain evidence="3 4">DSM 45479</strain>
    </source>
</reference>
<dbReference type="Pfam" id="PF00656">
    <property type="entry name" value="Peptidase_C14"/>
    <property type="match status" value="1"/>
</dbReference>
<dbReference type="Proteomes" id="UP000248714">
    <property type="component" value="Unassembled WGS sequence"/>
</dbReference>
<evidence type="ECO:0000313" key="4">
    <source>
        <dbReference type="Proteomes" id="UP000248714"/>
    </source>
</evidence>
<sequence length="696" mass="75859">MTTGPQNVYALVVGVAEYPRWDGADRPGLDHDAIKFAKWLRSCEVPPQNIKLLLSPMQDLLDTDLAVTAVPKTDADLEEAISAFPQGERDVLWVYWCGHGYELAGTRLALSSAFPGKLKNISLEELKAALSSDSVYGFRKQFFLVDTCRLWVTQGLEDLVSVIPVGKERKLGVEQTTLWACTEGEAAKYNNAKGGGEFSELLIEWLEKQDPSFVCMPDSARLVDEVIELAERRPESFPTPTVLKAWTPRGPRETHLGRHSEPPERKKYGLVAYTTTDGEPPARIHLDVAWGLDRGRIRAVLADFGDADLVGELSEVEDLVQSDGGLGLTPRRWWRHLVAHEQIPADLSVLLKTEDGERPAVVLSQVCSGEVQVDGVADNAVQAWVSRLQQTAPQVDVVVQVVAGTPVDALLAGRQTADALGRSGDTWSCYARNRVGVADGPGVLPPLDEVVEHVGRQANSRGLQRIPWLSGGPVELSGVEAPAAVGLLCAVRDLAPQWYRPLLRACAVLGSGPAWAAAAKVAARYDDDLDVWLEATGGDVPCDTVPGPRETWFGDAMCLAHLRAKKVETARRWSAGNASEAVKELVKKTENASVTTAELPGLGWDVVVSARRANTAVELAPVEVPLRTWRTEGLWAAIASAPVDLATLELLRHLPSHLAGVLGQEAELEPVRAEDVEKFRRVLRYVAMREEGTHRD</sequence>
<evidence type="ECO:0000259" key="2">
    <source>
        <dbReference type="Pfam" id="PF00656"/>
    </source>
</evidence>
<accession>A0ABX9DUF9</accession>
<evidence type="ECO:0000313" key="3">
    <source>
        <dbReference type="EMBL" id="RAS57884.1"/>
    </source>
</evidence>